<dbReference type="Proteomes" id="UP000039437">
    <property type="component" value="Unassembled WGS sequence"/>
</dbReference>
<proteinExistence type="predicted"/>
<gene>
    <name evidence="1" type="ORF">BN1321_380055</name>
</gene>
<dbReference type="EMBL" id="CVOQ01000032">
    <property type="protein sequence ID" value="CRI16479.1"/>
    <property type="molecule type" value="Genomic_DNA"/>
</dbReference>
<name>A0A0U1MSE8_STAAU</name>
<accession>A0A0U1MSE8</accession>
<organism evidence="1 2">
    <name type="scientific">Staphylococcus aureus</name>
    <dbReference type="NCBI Taxonomy" id="1280"/>
    <lineage>
        <taxon>Bacteria</taxon>
        <taxon>Bacillati</taxon>
        <taxon>Bacillota</taxon>
        <taxon>Bacilli</taxon>
        <taxon>Bacillales</taxon>
        <taxon>Staphylococcaceae</taxon>
        <taxon>Staphylococcus</taxon>
    </lineage>
</organism>
<protein>
    <submittedName>
        <fullName evidence="1">Uncharacterized protein</fullName>
    </submittedName>
</protein>
<sequence>MIIFLDSDSKSRYKEIGLVNISVHKSDSLYNKKARTPS</sequence>
<reference evidence="1 2" key="1">
    <citation type="submission" date="2015-04" db="EMBL/GenBank/DDBJ databases">
        <authorList>
            <person name="Syromyatnikov M.Y."/>
            <person name="Popov V.N."/>
        </authorList>
    </citation>
    <scope>NUCLEOTIDE SEQUENCE [LARGE SCALE GENOMIC DNA]</scope>
    <source>
        <strain evidence="1 2">AH1</strain>
    </source>
</reference>
<evidence type="ECO:0000313" key="2">
    <source>
        <dbReference type="Proteomes" id="UP000039437"/>
    </source>
</evidence>
<dbReference type="AlphaFoldDB" id="A0A0U1MSE8"/>
<evidence type="ECO:0000313" key="1">
    <source>
        <dbReference type="EMBL" id="CRI16479.1"/>
    </source>
</evidence>